<evidence type="ECO:0000313" key="6">
    <source>
        <dbReference type="RefSeq" id="XP_030522566.1"/>
    </source>
</evidence>
<reference evidence="6" key="1">
    <citation type="submission" date="2025-08" db="UniProtKB">
        <authorList>
            <consortium name="RefSeq"/>
        </authorList>
    </citation>
    <scope>IDENTIFICATION</scope>
    <source>
        <tissue evidence="6">Leaf</tissue>
    </source>
</reference>
<feature type="compositionally biased region" description="Acidic residues" evidence="3">
    <location>
        <begin position="112"/>
        <end position="123"/>
    </location>
</feature>
<dbReference type="PRINTS" id="PR00621">
    <property type="entry name" value="HISTONEH2B"/>
</dbReference>
<evidence type="ECO:0000259" key="4">
    <source>
        <dbReference type="Pfam" id="PF00125"/>
    </source>
</evidence>
<dbReference type="Pfam" id="PF00125">
    <property type="entry name" value="Histone"/>
    <property type="match status" value="1"/>
</dbReference>
<dbReference type="GO" id="GO:0003677">
    <property type="term" value="F:DNA binding"/>
    <property type="evidence" value="ECO:0007669"/>
    <property type="project" value="InterPro"/>
</dbReference>
<evidence type="ECO:0000256" key="1">
    <source>
        <dbReference type="ARBA" id="ARBA00002001"/>
    </source>
</evidence>
<dbReference type="PANTHER" id="PTHR23428">
    <property type="entry name" value="HISTONE H2B"/>
    <property type="match status" value="1"/>
</dbReference>
<comment type="function">
    <text evidence="1">Core component of nucleosome. Nucleosomes wrap and compact DNA into chromatin, limiting DNA accessibility to the cellular machineries which require DNA as a template. Histones thereby play a central role in transcription regulation, DNA repair, DNA replication and chromosomal stability. DNA accessibility is regulated via a complex set of post-translational modifications of histones, also called histone code, and nucleosome remodeling.</text>
</comment>
<feature type="domain" description="Core Histone H2A/H2B/H3" evidence="4">
    <location>
        <begin position="207"/>
        <end position="275"/>
    </location>
</feature>
<evidence type="ECO:0000256" key="2">
    <source>
        <dbReference type="ARBA" id="ARBA00006846"/>
    </source>
</evidence>
<proteinExistence type="inferred from homology"/>
<name>A0A8B8NJA0_9MYRT</name>
<evidence type="ECO:0000313" key="5">
    <source>
        <dbReference type="Proteomes" id="UP000827889"/>
    </source>
</evidence>
<dbReference type="SUPFAM" id="SSF47113">
    <property type="entry name" value="Histone-fold"/>
    <property type="match status" value="1"/>
</dbReference>
<dbReference type="InterPro" id="IPR009072">
    <property type="entry name" value="Histone-fold"/>
</dbReference>
<feature type="compositionally biased region" description="Basic and acidic residues" evidence="3">
    <location>
        <begin position="132"/>
        <end position="193"/>
    </location>
</feature>
<dbReference type="GO" id="GO:0005634">
    <property type="term" value="C:nucleus"/>
    <property type="evidence" value="ECO:0007669"/>
    <property type="project" value="UniProtKB-ARBA"/>
</dbReference>
<dbReference type="InterPro" id="IPR007125">
    <property type="entry name" value="H2A/H2B/H3"/>
</dbReference>
<dbReference type="OrthoDB" id="1913820at2759"/>
<organism evidence="5 6">
    <name type="scientific">Rhodamnia argentea</name>
    <dbReference type="NCBI Taxonomy" id="178133"/>
    <lineage>
        <taxon>Eukaryota</taxon>
        <taxon>Viridiplantae</taxon>
        <taxon>Streptophyta</taxon>
        <taxon>Embryophyta</taxon>
        <taxon>Tracheophyta</taxon>
        <taxon>Spermatophyta</taxon>
        <taxon>Magnoliopsida</taxon>
        <taxon>eudicotyledons</taxon>
        <taxon>Gunneridae</taxon>
        <taxon>Pentapetalae</taxon>
        <taxon>rosids</taxon>
        <taxon>malvids</taxon>
        <taxon>Myrtales</taxon>
        <taxon>Myrtaceae</taxon>
        <taxon>Myrtoideae</taxon>
        <taxon>Myrteae</taxon>
        <taxon>Australasian group</taxon>
        <taxon>Rhodamnia</taxon>
    </lineage>
</organism>
<sequence>MAPKRKAKVIKTTRKVVQETVEVALVAKDQKLGAESDEMLQEESESEVVKTTVTVEGELPGGAEQATVEIPIEQPPRQETVTEAPRMPRQPETEAKDKTHDQKTTRDAKEEDREEREEDEETQSPEGTPRAAAEREAETLKEEPALDGERKKAQGTTERERPAERTEEERSPEKDAEAEKKPKRAREEDEKARVGRRRRRRRVGDGVGAEQYKRYVFRVLKQVHPGLGISSAAMEVLNAYMNDMFERLAAEAARLSNYAGIKTLTSRDIQGAVRLVLPGELGRHAIAEGAKAVMNYMEHDGGGGGAKSKP</sequence>
<protein>
    <submittedName>
        <fullName evidence="6">Histone H2B.2-like</fullName>
    </submittedName>
</protein>
<dbReference type="RefSeq" id="XP_030522566.1">
    <property type="nucleotide sequence ID" value="XM_030666706.2"/>
</dbReference>
<dbReference type="InterPro" id="IPR000558">
    <property type="entry name" value="Histone_H2B"/>
</dbReference>
<keyword evidence="5" id="KW-1185">Reference proteome</keyword>
<feature type="region of interest" description="Disordered" evidence="3">
    <location>
        <begin position="57"/>
        <end position="205"/>
    </location>
</feature>
<dbReference type="GO" id="GO:0030527">
    <property type="term" value="F:structural constituent of chromatin"/>
    <property type="evidence" value="ECO:0007669"/>
    <property type="project" value="InterPro"/>
</dbReference>
<dbReference type="AlphaFoldDB" id="A0A8B8NJA0"/>
<dbReference type="CDD" id="cd22910">
    <property type="entry name" value="HFD_H2B"/>
    <property type="match status" value="1"/>
</dbReference>
<accession>A0A8B8NJA0</accession>
<dbReference type="Proteomes" id="UP000827889">
    <property type="component" value="Chromosome 8"/>
</dbReference>
<dbReference type="GO" id="GO:0000786">
    <property type="term" value="C:nucleosome"/>
    <property type="evidence" value="ECO:0007669"/>
    <property type="project" value="InterPro"/>
</dbReference>
<gene>
    <name evidence="6" type="primary">LOC115735462</name>
</gene>
<dbReference type="GeneID" id="115735462"/>
<feature type="compositionally biased region" description="Basic and acidic residues" evidence="3">
    <location>
        <begin position="89"/>
        <end position="111"/>
    </location>
</feature>
<comment type="similarity">
    <text evidence="2">Belongs to the histone H2B family.</text>
</comment>
<dbReference type="SMART" id="SM00427">
    <property type="entry name" value="H2B"/>
    <property type="match status" value="1"/>
</dbReference>
<dbReference type="KEGG" id="rarg:115735462"/>
<dbReference type="GO" id="GO:0046982">
    <property type="term" value="F:protein heterodimerization activity"/>
    <property type="evidence" value="ECO:0007669"/>
    <property type="project" value="InterPro"/>
</dbReference>
<evidence type="ECO:0000256" key="3">
    <source>
        <dbReference type="SAM" id="MobiDB-lite"/>
    </source>
</evidence>
<dbReference type="FunFam" id="1.10.20.10:FF:000043">
    <property type="entry name" value="Histone H2B"/>
    <property type="match status" value="1"/>
</dbReference>
<dbReference type="Gene3D" id="1.10.20.10">
    <property type="entry name" value="Histone, subunit A"/>
    <property type="match status" value="1"/>
</dbReference>